<evidence type="ECO:0000313" key="1">
    <source>
        <dbReference type="EMBL" id="GLY72965.1"/>
    </source>
</evidence>
<dbReference type="Proteomes" id="UP001165135">
    <property type="component" value="Unassembled WGS sequence"/>
</dbReference>
<dbReference type="RefSeq" id="WP_285618188.1">
    <property type="nucleotide sequence ID" value="NZ_BSTJ01000001.1"/>
</dbReference>
<reference evidence="1" key="1">
    <citation type="submission" date="2023-03" db="EMBL/GenBank/DDBJ databases">
        <title>Actinoallomurus iriomotensis NBRC 103681.</title>
        <authorList>
            <person name="Ichikawa N."/>
            <person name="Sato H."/>
            <person name="Tonouchi N."/>
        </authorList>
    </citation>
    <scope>NUCLEOTIDE SEQUENCE</scope>
    <source>
        <strain evidence="1">NBRC 103681</strain>
    </source>
</reference>
<dbReference type="AlphaFoldDB" id="A0A9W6VLS1"/>
<accession>A0A9W6VLS1</accession>
<name>A0A9W6VLS1_9ACTN</name>
<gene>
    <name evidence="1" type="ORF">Airi01_012320</name>
</gene>
<organism evidence="1 2">
    <name type="scientific">Actinoallomurus iriomotensis</name>
    <dbReference type="NCBI Taxonomy" id="478107"/>
    <lineage>
        <taxon>Bacteria</taxon>
        <taxon>Bacillati</taxon>
        <taxon>Actinomycetota</taxon>
        <taxon>Actinomycetes</taxon>
        <taxon>Streptosporangiales</taxon>
        <taxon>Thermomonosporaceae</taxon>
        <taxon>Actinoallomurus</taxon>
    </lineage>
</organism>
<comment type="caution">
    <text evidence="1">The sequence shown here is derived from an EMBL/GenBank/DDBJ whole genome shotgun (WGS) entry which is preliminary data.</text>
</comment>
<sequence length="59" mass="6434">MELVETANACADLDSMAPLRPVIDAWKDTALIHADPELRDQLKRPLDGADYGPVTVEDA</sequence>
<protein>
    <submittedName>
        <fullName evidence="1">Uncharacterized protein</fullName>
    </submittedName>
</protein>
<proteinExistence type="predicted"/>
<dbReference type="EMBL" id="BSTJ01000001">
    <property type="protein sequence ID" value="GLY72965.1"/>
    <property type="molecule type" value="Genomic_DNA"/>
</dbReference>
<evidence type="ECO:0000313" key="2">
    <source>
        <dbReference type="Proteomes" id="UP001165135"/>
    </source>
</evidence>